<dbReference type="AlphaFoldDB" id="A0A839EDJ6"/>
<feature type="transmembrane region" description="Helical" evidence="1">
    <location>
        <begin position="93"/>
        <end position="118"/>
    </location>
</feature>
<name>A0A839EDJ6_9HYPH</name>
<accession>A0A839EDJ6</accession>
<gene>
    <name evidence="2" type="ORF">FHW16_000481</name>
</gene>
<reference evidence="2 3" key="1">
    <citation type="submission" date="2020-07" db="EMBL/GenBank/DDBJ databases">
        <title>Genomic Encyclopedia of Type Strains, Phase IV (KMG-V): Genome sequencing to study the core and pangenomes of soil and plant-associated prokaryotes.</title>
        <authorList>
            <person name="Whitman W."/>
        </authorList>
    </citation>
    <scope>NUCLEOTIDE SEQUENCE [LARGE SCALE GENOMIC DNA]</scope>
    <source>
        <strain evidence="2 3">AN3</strain>
    </source>
</reference>
<dbReference type="Proteomes" id="UP000549052">
    <property type="component" value="Unassembled WGS sequence"/>
</dbReference>
<evidence type="ECO:0000256" key="1">
    <source>
        <dbReference type="SAM" id="Phobius"/>
    </source>
</evidence>
<feature type="transmembrane region" description="Helical" evidence="1">
    <location>
        <begin position="66"/>
        <end position="87"/>
    </location>
</feature>
<sequence>MHIIIGMPPHDIIMGMPMFIMAVMRSQQSFIISIDMPSIGIISQTMPVGVILQVMVHIIMGMPIGIIPPIICIGIMPFIIGICIGIIPPIIGIGIMLFIIGIGICMAGFITFSGNYVAALDCHR</sequence>
<feature type="transmembrane region" description="Helical" evidence="1">
    <location>
        <begin position="38"/>
        <end position="59"/>
    </location>
</feature>
<dbReference type="EMBL" id="JACGXN010000001">
    <property type="protein sequence ID" value="MBA8876799.1"/>
    <property type="molecule type" value="Genomic_DNA"/>
</dbReference>
<comment type="caution">
    <text evidence="2">The sequence shown here is derived from an EMBL/GenBank/DDBJ whole genome shotgun (WGS) entry which is preliminary data.</text>
</comment>
<dbReference type="RefSeq" id="WP_182547553.1">
    <property type="nucleotide sequence ID" value="NZ_JACGXN010000001.1"/>
</dbReference>
<keyword evidence="1" id="KW-0812">Transmembrane</keyword>
<proteinExistence type="predicted"/>
<feature type="transmembrane region" description="Helical" evidence="1">
    <location>
        <begin position="12"/>
        <end position="32"/>
    </location>
</feature>
<evidence type="ECO:0000313" key="3">
    <source>
        <dbReference type="Proteomes" id="UP000549052"/>
    </source>
</evidence>
<evidence type="ECO:0000313" key="2">
    <source>
        <dbReference type="EMBL" id="MBA8876799.1"/>
    </source>
</evidence>
<organism evidence="2 3">
    <name type="scientific">Phyllobacterium myrsinacearum</name>
    <dbReference type="NCBI Taxonomy" id="28101"/>
    <lineage>
        <taxon>Bacteria</taxon>
        <taxon>Pseudomonadati</taxon>
        <taxon>Pseudomonadota</taxon>
        <taxon>Alphaproteobacteria</taxon>
        <taxon>Hyphomicrobiales</taxon>
        <taxon>Phyllobacteriaceae</taxon>
        <taxon>Phyllobacterium</taxon>
    </lineage>
</organism>
<keyword evidence="3" id="KW-1185">Reference proteome</keyword>
<keyword evidence="1" id="KW-0472">Membrane</keyword>
<keyword evidence="1" id="KW-1133">Transmembrane helix</keyword>
<protein>
    <submittedName>
        <fullName evidence="2">Uncharacterized protein</fullName>
    </submittedName>
</protein>